<dbReference type="RefSeq" id="WP_157114125.1">
    <property type="nucleotide sequence ID" value="NZ_JAAXOS010000001.1"/>
</dbReference>
<dbReference type="EMBL" id="JAAXOS010000001">
    <property type="protein sequence ID" value="NKY24690.1"/>
    <property type="molecule type" value="Genomic_DNA"/>
</dbReference>
<keyword evidence="3" id="KW-1185">Reference proteome</keyword>
<protein>
    <submittedName>
        <fullName evidence="2">Uncharacterized protein</fullName>
    </submittedName>
</protein>
<comment type="caution">
    <text evidence="2">The sequence shown here is derived from an EMBL/GenBank/DDBJ whole genome shotgun (WGS) entry which is preliminary data.</text>
</comment>
<reference evidence="2 3" key="1">
    <citation type="submission" date="2020-04" db="EMBL/GenBank/DDBJ databases">
        <title>MicrobeNet Type strains.</title>
        <authorList>
            <person name="Nicholson A.C."/>
        </authorList>
    </citation>
    <scope>NUCLEOTIDE SEQUENCE [LARGE SCALE GENOMIC DNA]</scope>
    <source>
        <strain evidence="2 3">DSM 44956</strain>
    </source>
</reference>
<feature type="transmembrane region" description="Helical" evidence="1">
    <location>
        <begin position="65"/>
        <end position="83"/>
    </location>
</feature>
<keyword evidence="1" id="KW-0812">Transmembrane</keyword>
<keyword evidence="1" id="KW-0472">Membrane</keyword>
<proteinExistence type="predicted"/>
<feature type="transmembrane region" description="Helical" evidence="1">
    <location>
        <begin position="27"/>
        <end position="53"/>
    </location>
</feature>
<sequence length="197" mass="20864">MEFRDAPLGTSAHRLIPRFEQIARGSILGSVISLGHCGLFLSVVLTGSSVVLIGQAGGVSARLPIFGIMVAALLTVDAVVLTLRAVRLRTAKRKRHGRYRGQALLSFVQFIGGSAVLFGSAVFVCRTHQLSLRHAGTAGVAVALLFMVVTSSSGSYFDQQQATLRIDGLLKDIRAAPGRMRRKIFDTTDASAAATAA</sequence>
<evidence type="ECO:0000313" key="3">
    <source>
        <dbReference type="Proteomes" id="UP000540698"/>
    </source>
</evidence>
<evidence type="ECO:0000313" key="2">
    <source>
        <dbReference type="EMBL" id="NKY24690.1"/>
    </source>
</evidence>
<dbReference type="Proteomes" id="UP000540698">
    <property type="component" value="Unassembled WGS sequence"/>
</dbReference>
<gene>
    <name evidence="2" type="ORF">HGB38_00320</name>
</gene>
<feature type="transmembrane region" description="Helical" evidence="1">
    <location>
        <begin position="104"/>
        <end position="124"/>
    </location>
</feature>
<name>A0A7X6KYU8_9NOCA</name>
<organism evidence="2 3">
    <name type="scientific">Nocardia gamkensis</name>
    <dbReference type="NCBI Taxonomy" id="352869"/>
    <lineage>
        <taxon>Bacteria</taxon>
        <taxon>Bacillati</taxon>
        <taxon>Actinomycetota</taxon>
        <taxon>Actinomycetes</taxon>
        <taxon>Mycobacteriales</taxon>
        <taxon>Nocardiaceae</taxon>
        <taxon>Nocardia</taxon>
    </lineage>
</organism>
<evidence type="ECO:0000256" key="1">
    <source>
        <dbReference type="SAM" id="Phobius"/>
    </source>
</evidence>
<keyword evidence="1" id="KW-1133">Transmembrane helix</keyword>
<accession>A0A7X6KYU8</accession>
<dbReference type="AlphaFoldDB" id="A0A7X6KYU8"/>
<feature type="transmembrane region" description="Helical" evidence="1">
    <location>
        <begin position="136"/>
        <end position="157"/>
    </location>
</feature>